<organism evidence="5 6">
    <name type="scientific">Nonomuraea recticatena</name>
    <dbReference type="NCBI Taxonomy" id="46178"/>
    <lineage>
        <taxon>Bacteria</taxon>
        <taxon>Bacillati</taxon>
        <taxon>Actinomycetota</taxon>
        <taxon>Actinomycetes</taxon>
        <taxon>Streptosporangiales</taxon>
        <taxon>Streptosporangiaceae</taxon>
        <taxon>Nonomuraea</taxon>
    </lineage>
</organism>
<keyword evidence="3" id="KW-1133">Transmembrane helix</keyword>
<feature type="region of interest" description="Disordered" evidence="2">
    <location>
        <begin position="372"/>
        <end position="637"/>
    </location>
</feature>
<dbReference type="Proteomes" id="UP001501666">
    <property type="component" value="Unassembled WGS sequence"/>
</dbReference>
<feature type="compositionally biased region" description="Low complexity" evidence="2">
    <location>
        <begin position="536"/>
        <end position="572"/>
    </location>
</feature>
<reference evidence="5 6" key="1">
    <citation type="journal article" date="2019" name="Int. J. Syst. Evol. Microbiol.">
        <title>The Global Catalogue of Microorganisms (GCM) 10K type strain sequencing project: providing services to taxonomists for standard genome sequencing and annotation.</title>
        <authorList>
            <consortium name="The Broad Institute Genomics Platform"/>
            <consortium name="The Broad Institute Genome Sequencing Center for Infectious Disease"/>
            <person name="Wu L."/>
            <person name="Ma J."/>
        </authorList>
    </citation>
    <scope>NUCLEOTIDE SEQUENCE [LARGE SCALE GENOMIC DNA]</scope>
    <source>
        <strain evidence="5 6">JCM 6835</strain>
    </source>
</reference>
<keyword evidence="3" id="KW-0812">Transmembrane</keyword>
<feature type="transmembrane region" description="Helical" evidence="3">
    <location>
        <begin position="145"/>
        <end position="165"/>
    </location>
</feature>
<feature type="compositionally biased region" description="Basic and acidic residues" evidence="2">
    <location>
        <begin position="1060"/>
        <end position="1092"/>
    </location>
</feature>
<feature type="region of interest" description="Disordered" evidence="2">
    <location>
        <begin position="1060"/>
        <end position="1106"/>
    </location>
</feature>
<protein>
    <recommendedName>
        <fullName evidence="4">Outer membrane channel protein CpnT-like N-terminal domain-containing protein</fullName>
    </recommendedName>
</protein>
<feature type="compositionally biased region" description="Polar residues" evidence="2">
    <location>
        <begin position="499"/>
        <end position="509"/>
    </location>
</feature>
<dbReference type="Pfam" id="PF25547">
    <property type="entry name" value="WXG100_2"/>
    <property type="match status" value="1"/>
</dbReference>
<keyword evidence="1" id="KW-0175">Coiled coil</keyword>
<evidence type="ECO:0000313" key="6">
    <source>
        <dbReference type="Proteomes" id="UP001501666"/>
    </source>
</evidence>
<feature type="coiled-coil region" evidence="1">
    <location>
        <begin position="2233"/>
        <end position="2281"/>
    </location>
</feature>
<gene>
    <name evidence="5" type="ORF">GCM10010412_040480</name>
</gene>
<sequence length="3606" mass="377351">MATNTNAETAVQAPPESVAVVIDRDVVPAWEMGGLPDWVIHVVIPLLAAGEKWPKASEHKLSALGCAWESLCNGMTPHTEPAAEAVRSIVTGIQAPSTADFLGRVRNLYSGPGGVVTVQQGAKSYAAKASNFAVQTQYSKLSINVAFWITVIAIAIWMLTAFFTAGSTTTFIGPYAAAARAAIHRILVRLAALAGRSAGTVSLARATTLSGTSHFLPRLIPFLKEVVEEAGEEGVMDWIAQGQQIKMGTRKERDWKMTSAALLGGAAGGAMGMAVAGPISRMTRSVPGFTGRALNTMLSNMVASPFGSFVANAVVYGQISNPFSVDSLTGAAAGALGRMKSISPTNADVYTTLAHPITALATAHDLASAADLARAGGGTPGGPPSTGPDARSPEGGPNSPGSAPGTAPAPGTPGAGASTSTTTRPGTGQTTQEPGEPGRTTGQGAPDTAGSRRGSSASGDPTIAPTPDEMEEQESGESAPTSVSPTTPGEATSRPGSAASGTSGQQPSSAPAGDPATPGGTNVAGDPATPGGTNVAGDPATPGGTSTSGETTPSGDTGATNEETNTGEAATGQDTGTPHPSPGEASTGDPSADAGSRTSNEADPGTGDPSQSSASENGPAAVNTGPASDTELSQGAAPVYATRAREAVSAALVEGHPNAVLMPDGSLIVPLPGGDAVLPASTVERVRHKLQERAKNTDDVTLRAEANVMLEVELATESGQDEFAAFLAATQPAGLRGHGALRYALSRLAPAALEQSDGSLRMSDPRGDYLITADLLHRLRLALEASARAGSDPTMMRVQALAALAEIMAFSAQAAPLPPPVTSRPGTVTTAPIVGTAFVTGRSDGSTLSDAEVRTAVDELLATDILDGGVRGWSWSSDGTTLLVDTTAHGVQRFRPGHGPLSRHVMARTKIAGGPNGEHLVTFNSAVATDQVARIWLRQITDVLQELSAPEKQGIIRTALRGGRKQTANENVTSLLNEHAHLARKWSETPQSRERQQIRVDLDGVARELRALGHVPPPSPWAPVTPTRDVHTPDALTVDATDNAVREVITALTKAEAELSKQIKSKQDSAEKAGKDAAEAEKERKKQLDTKDRGRKARAAQEEKNIEQHLAKQARDLRIAEAYQAALAKAKQTRAAYEAVLATMDIAKTESGVPSGTAAAAARNSLHLAGELHAEYQQAVKQALPQAITLSSALPTATLPHLSKLTDSLNELLTQHGVNQRFTPSELNHILRADFRMIVSQDGMVMRVGHGDRSAELKIKLELSDLVEILDPDVKASEIMLGTMPQGGRTGRGTHAGSIGFNGSHKPAALFAPEGLGTALLEGVGSQWAPAWHAFLTAADVEFAASMGRGWSRDGSAAEFALGGAVEDNRGESMLFDAAATWRVRIRTARTDGWQDGVTISSGNPEDAASQRIWVAHSYADQPSKVTETLDPSKRSGEAMPEGVVSTMTGLHDLADRAMARLGESRTELGTVARDQLRTMITEEMPSRLNEEITRVITDETGRQVATVTARSRIKVTSAVMIGGRSADHWMERLRIAFSAAAGGGGYNGSLGGSVSASLAALLGFGLKLKGGRGVSRSASGFVNDQAIHPSVHRVTDPTQGYQVEVETEIVIQPVGDTRPLRAVKGKHEALIRLPEQDAFDIGLPVAREALVTDKDGNLVLDAEGVPLFKVDSLTDPPADRKAELPVFLGDEEWQMKGAGPALVQRIKGMGDVAQQVVAKLGALGVVPTFTPEGPQFSSNEQERATQVSNLRQVLEQLTPERLEAGYDLAAQGGISIDLTRYKANGKPEHYTVRIKVEQDFENAKYLRRKRGLAVVNLDIGSDTGGRAGSRTWNVNGEASNGDLKVAPEEGEDGFKAEAGLSAKGALSQTAGSSSATTFNRVALVESDGEVALFMVPHEVTVEIIRDGVVVGSPVKAGGSAQLVFSTELLPRADGQARAEHKISKETIAKLLPFATTVHTDASGVLKAGSQVAPTLMEAGALSSHHLTAAANVRGLLAHMEWLLNQYATGLAVLPQGPQPTVGGLAISGEFLSGKVLDIAKLVFGDIGLALASAGISVSGNRSHGFGVSPSMADLDDDGKSSDGASGGYSRSANRSVGASVLDIYGVELLTILLGGHYPIVTETEFTVSGTEGTPNPLAPGTVSAGEPQQQRVKAYSLMFVPEYHMLRMYAEGERTLSLADVGDAVERFVNGNLTLDRSLATSLLQQYLADLKKARDAGEDVTFADEHTPHALKEALSKVEGLENIAKETDHKGRTPEEMLDRALSRAQQVTDELSDVEVAPHYVGKMGLSGVESLTLTEPGTTRQGDEKPAVAMLDAVRGAIDTVAPGTLADPVLSRSISGDFAIDRLEGQLDAMLSEQGFSKGYPTVVDPETGRAELVVVRARLEPKGPPERAKLIGHNSEAGLIRQLYGYLETAMSRSFGSSHGFNVEGSSSDATDGGRLGLSTDRSRSFFAGVTKQLTRMQRFSMFGGLDRVQQEFTLNITVETVPLRSGTVRSATRRKVDLVRGRPRRSVPVTLDATMVRLLPKGMTKHRIEGESDPVPAVTDPRRVQLPEKIMVSSVGDHPNHRRNLHDAVLDLIEKRSPQPLSPEERLELESRLSPNSIASRFPHLAGEGGFDLIRRAYKGLRNQGEDVRVEAHLSDMQVLTTPFEAELGEVHRDMTTTSQGVGRGHILPLGVSGGHSDAGSGLSGGASVGEQASEGITDVGGRRIEASEFMRGKVVLVRFRVDYDLTHQRVARLPDGNTKPVGDAVRQQSAATGTIDVAMFEADLKMIQARQELGHGVRWDFDNDGTPRFRFVPKVGEVGLAQQLATARAEARDKGELAFVNVTEHGKKYSFLAAPDGSLHSLQPDGGFAQELATLPPAVLDAAMDPRVDLNTIFMDSLVPGTFTDRVKAALADLGIDIPPGPPVWEVPVASTEDAGNGGQAATSPAAVGGAPAGGAGVTSPALPGTPFDAHARAADQPLTMSEVVGQDVAPEDFGGAAPRLTWTNAEGVPITPETAGAVGDHAILIVSQADGDQYMRVAVAEPGDGLLGLTDLRSGTPDDPHLTWIAPGTGPLVLSSVLVHEISHVAQSGAAASAGAPQGVVRAALSESEQAEGTDLCLVPRLNEHSHLSRKWQEASDQATQLGLADAIDAIAADITERGHTPPVPPWGSGPRAAQAAPERISIAQLLGPGEPSTGGKRAVGALSTKPKALRRLARAAGVTEIAPTDQPHVFTVSTGDSSFTVVLTETAAPGSFPSGRDLAIGVSYGANPMSAEADTAGMIAGHVAQTAGRPPGSLMRPGPAPTNLLAETPVFGVDDAVKFARLRSLADTLSEASLLMRPEIDAYFRAEIKAAGLTPGTQGATARLLAAARAGQLSPGHVEAIQGPSATLPELATAQAIDRVATTMEAGIRQHGRGLFDLQLYGRPPLPVHIVSGGQGGASVRDGVLVYEIDSRLSIGANERAVASAVAGALAEALGKPRTPTVLSGDPNAAELAVSDYRALAEFSEAVRQVATATRQQRTSRVRVAEEIAQRLGLTGTRTGGPGYAVNDTFHELLVELAHGRRHTSRLHDFLERGRQLSNATGGWFPPEEEDEKHKDKKKDENEGGTTPADAQKAV</sequence>
<accession>A0ABN3RZW3</accession>
<keyword evidence="3" id="KW-0472">Membrane</keyword>
<feature type="domain" description="Outer membrane channel protein CpnT-like N-terminal" evidence="4">
    <location>
        <begin position="34"/>
        <end position="172"/>
    </location>
</feature>
<feature type="region of interest" description="Disordered" evidence="2">
    <location>
        <begin position="3569"/>
        <end position="3606"/>
    </location>
</feature>
<keyword evidence="6" id="KW-1185">Reference proteome</keyword>
<evidence type="ECO:0000256" key="2">
    <source>
        <dbReference type="SAM" id="MobiDB-lite"/>
    </source>
</evidence>
<evidence type="ECO:0000256" key="1">
    <source>
        <dbReference type="SAM" id="Coils"/>
    </source>
</evidence>
<evidence type="ECO:0000259" key="4">
    <source>
        <dbReference type="Pfam" id="PF25547"/>
    </source>
</evidence>
<name>A0ABN3RZW3_9ACTN</name>
<evidence type="ECO:0000256" key="3">
    <source>
        <dbReference type="SAM" id="Phobius"/>
    </source>
</evidence>
<feature type="region of interest" description="Disordered" evidence="2">
    <location>
        <begin position="2069"/>
        <end position="2093"/>
    </location>
</feature>
<evidence type="ECO:0000313" key="5">
    <source>
        <dbReference type="EMBL" id="GAA2664750.1"/>
    </source>
</evidence>
<comment type="caution">
    <text evidence="5">The sequence shown here is derived from an EMBL/GenBank/DDBJ whole genome shotgun (WGS) entry which is preliminary data.</text>
</comment>
<feature type="compositionally biased region" description="Low complexity" evidence="2">
    <location>
        <begin position="449"/>
        <end position="459"/>
    </location>
</feature>
<dbReference type="EMBL" id="BAAATE010000009">
    <property type="protein sequence ID" value="GAA2664750.1"/>
    <property type="molecule type" value="Genomic_DNA"/>
</dbReference>
<feature type="compositionally biased region" description="Low complexity" evidence="2">
    <location>
        <begin position="2930"/>
        <end position="2939"/>
    </location>
</feature>
<dbReference type="InterPro" id="IPR057746">
    <property type="entry name" value="CpnT-like_N"/>
</dbReference>
<feature type="compositionally biased region" description="Polar residues" evidence="2">
    <location>
        <begin position="476"/>
        <end position="490"/>
    </location>
</feature>
<feature type="compositionally biased region" description="Basic and acidic residues" evidence="2">
    <location>
        <begin position="3583"/>
        <end position="3593"/>
    </location>
</feature>
<feature type="compositionally biased region" description="Low complexity" evidence="2">
    <location>
        <begin position="393"/>
        <end position="409"/>
    </location>
</feature>
<feature type="region of interest" description="Disordered" evidence="2">
    <location>
        <begin position="2681"/>
        <end position="2702"/>
    </location>
</feature>
<dbReference type="RefSeq" id="WP_346148478.1">
    <property type="nucleotide sequence ID" value="NZ_BAAATE010000009.1"/>
</dbReference>
<feature type="compositionally biased region" description="Low complexity" evidence="2">
    <location>
        <begin position="415"/>
        <end position="438"/>
    </location>
</feature>
<feature type="region of interest" description="Disordered" evidence="2">
    <location>
        <begin position="2917"/>
        <end position="2944"/>
    </location>
</feature>
<proteinExistence type="predicted"/>